<dbReference type="Pfam" id="PF00188">
    <property type="entry name" value="CAP"/>
    <property type="match status" value="1"/>
</dbReference>
<evidence type="ECO:0000313" key="5">
    <source>
        <dbReference type="EMBL" id="KAK8778633.1"/>
    </source>
</evidence>
<dbReference type="PANTHER" id="PTHR10334">
    <property type="entry name" value="CYSTEINE-RICH SECRETORY PROTEIN-RELATED"/>
    <property type="match status" value="1"/>
</dbReference>
<dbReference type="InterPro" id="IPR018244">
    <property type="entry name" value="Allrgn_V5/Tpx1_CS"/>
</dbReference>
<reference evidence="4 6" key="1">
    <citation type="journal article" date="2023" name="Arcadia Sci">
        <title>De novo assembly of a long-read Amblyomma americanum tick genome.</title>
        <authorList>
            <person name="Chou S."/>
            <person name="Poskanzer K.E."/>
            <person name="Rollins M."/>
            <person name="Thuy-Boun P.S."/>
        </authorList>
    </citation>
    <scope>NUCLEOTIDE SEQUENCE [LARGE SCALE GENOMIC DNA]</scope>
    <source>
        <strain evidence="4">F_SG_1</strain>
        <tissue evidence="4">Salivary glands</tissue>
    </source>
</reference>
<dbReference type="InterPro" id="IPR035940">
    <property type="entry name" value="CAP_sf"/>
</dbReference>
<reference evidence="4" key="3">
    <citation type="submission" date="2024-02" db="EMBL/GenBank/DDBJ databases">
        <authorList>
            <person name="Mcdaniel E.A."/>
            <person name="Celebi F.M."/>
            <person name="Reiter T."/>
            <person name="Weiss E.C."/>
            <person name="Chou S."/>
        </authorList>
    </citation>
    <scope>NUCLEOTIDE SEQUENCE</scope>
    <source>
        <strain evidence="4">F_SG_1</strain>
        <tissue evidence="4">Salivary glands</tissue>
    </source>
</reference>
<feature type="chain" id="PRO_5044712294" description="SCP domain-containing protein" evidence="2">
    <location>
        <begin position="24"/>
        <end position="329"/>
    </location>
</feature>
<name>A0AAQ4EQ38_AMBAM</name>
<feature type="signal peptide" evidence="2">
    <location>
        <begin position="1"/>
        <end position="23"/>
    </location>
</feature>
<reference evidence="4" key="2">
    <citation type="submission" date="2023-03" db="EMBL/GenBank/DDBJ databases">
        <authorList>
            <person name="Thuy-Boun P."/>
        </authorList>
    </citation>
    <scope>NUCLEOTIDE SEQUENCE</scope>
    <source>
        <strain evidence="4">F_SG_1</strain>
        <tissue evidence="4">Salivary glands</tissue>
    </source>
</reference>
<sequence>MQAPTFLLTAVLCLSSCFGPSVQECKEEYRRREPNHIACRPPNQNCKKTKSGLSRGERFAVLFHHNHWRGVVARGEQNATWKQRGNRYAPARNMLKLIWDNELASVAQARADQCTDAHGSIDTNDYLKRFTTKFNFTGENQAVRLSNVSFTGRNWSGMIFTWYSEIRYYPTDHIMEYKPECHAHSEHFSQMVWAATQYVGCGATDYTIDPKAELPYLQLYVCNYGPGGNVLTTPLYLPGDDDTICSSCPKGTACNKKTGLCELGKGARESQEASEEPAPDALHKEPKPPDEGRPTSARRNGADRPAIVRLPCAVTWGAAVSAALRALLF</sequence>
<dbReference type="GO" id="GO:0005576">
    <property type="term" value="C:extracellular region"/>
    <property type="evidence" value="ECO:0007669"/>
    <property type="project" value="InterPro"/>
</dbReference>
<dbReference type="SUPFAM" id="SSF55797">
    <property type="entry name" value="PR-1-like"/>
    <property type="match status" value="1"/>
</dbReference>
<evidence type="ECO:0000256" key="2">
    <source>
        <dbReference type="SAM" id="SignalP"/>
    </source>
</evidence>
<evidence type="ECO:0000259" key="3">
    <source>
        <dbReference type="SMART" id="SM00198"/>
    </source>
</evidence>
<accession>A0AAQ4EQ38</accession>
<dbReference type="Proteomes" id="UP001321473">
    <property type="component" value="Unassembled WGS sequence"/>
</dbReference>
<evidence type="ECO:0000313" key="6">
    <source>
        <dbReference type="Proteomes" id="UP001321473"/>
    </source>
</evidence>
<feature type="domain" description="SCP" evidence="3">
    <location>
        <begin position="56"/>
        <end position="232"/>
    </location>
</feature>
<feature type="compositionally biased region" description="Basic and acidic residues" evidence="1">
    <location>
        <begin position="281"/>
        <end position="293"/>
    </location>
</feature>
<evidence type="ECO:0000256" key="1">
    <source>
        <dbReference type="SAM" id="MobiDB-lite"/>
    </source>
</evidence>
<dbReference type="SMART" id="SM00198">
    <property type="entry name" value="SCP"/>
    <property type="match status" value="1"/>
</dbReference>
<dbReference type="InterPro" id="IPR001283">
    <property type="entry name" value="CRISP-related"/>
</dbReference>
<dbReference type="AlphaFoldDB" id="A0AAQ4EQ38"/>
<evidence type="ECO:0000313" key="4">
    <source>
        <dbReference type="EMBL" id="KAK8776849.1"/>
    </source>
</evidence>
<dbReference type="PRINTS" id="PR00837">
    <property type="entry name" value="V5TPXLIKE"/>
</dbReference>
<gene>
    <name evidence="5" type="ORF">V5799_020026</name>
    <name evidence="4" type="ORF">V5799_029805</name>
</gene>
<dbReference type="Gene3D" id="3.40.33.10">
    <property type="entry name" value="CAP"/>
    <property type="match status" value="1"/>
</dbReference>
<keyword evidence="6" id="KW-1185">Reference proteome</keyword>
<protein>
    <recommendedName>
        <fullName evidence="3">SCP domain-containing protein</fullName>
    </recommendedName>
</protein>
<dbReference type="PROSITE" id="PS01010">
    <property type="entry name" value="CRISP_2"/>
    <property type="match status" value="1"/>
</dbReference>
<dbReference type="EMBL" id="JARKHS020012502">
    <property type="protein sequence ID" value="KAK8776849.1"/>
    <property type="molecule type" value="Genomic_DNA"/>
</dbReference>
<feature type="region of interest" description="Disordered" evidence="1">
    <location>
        <begin position="267"/>
        <end position="301"/>
    </location>
</feature>
<keyword evidence="2" id="KW-0732">Signal</keyword>
<organism evidence="4 6">
    <name type="scientific">Amblyomma americanum</name>
    <name type="common">Lone star tick</name>
    <dbReference type="NCBI Taxonomy" id="6943"/>
    <lineage>
        <taxon>Eukaryota</taxon>
        <taxon>Metazoa</taxon>
        <taxon>Ecdysozoa</taxon>
        <taxon>Arthropoda</taxon>
        <taxon>Chelicerata</taxon>
        <taxon>Arachnida</taxon>
        <taxon>Acari</taxon>
        <taxon>Parasitiformes</taxon>
        <taxon>Ixodida</taxon>
        <taxon>Ixodoidea</taxon>
        <taxon>Ixodidae</taxon>
        <taxon>Amblyomminae</taxon>
        <taxon>Amblyomma</taxon>
    </lineage>
</organism>
<dbReference type="EMBL" id="JARKHS020010527">
    <property type="protein sequence ID" value="KAK8778633.1"/>
    <property type="molecule type" value="Genomic_DNA"/>
</dbReference>
<dbReference type="CDD" id="cd05380">
    <property type="entry name" value="CAP_euk"/>
    <property type="match status" value="1"/>
</dbReference>
<dbReference type="InterPro" id="IPR014044">
    <property type="entry name" value="CAP_dom"/>
</dbReference>
<proteinExistence type="predicted"/>
<comment type="caution">
    <text evidence="4">The sequence shown here is derived from an EMBL/GenBank/DDBJ whole genome shotgun (WGS) entry which is preliminary data.</text>
</comment>